<dbReference type="InParanoid" id="A0A7J7CI51"/>
<proteinExistence type="inferred from homology"/>
<dbReference type="PANTHER" id="PTHR14146:SF0">
    <property type="entry name" value="EXOCYST COMPLEX COMPONENT 4"/>
    <property type="match status" value="1"/>
</dbReference>
<dbReference type="GO" id="GO:0006893">
    <property type="term" value="P:Golgi to plasma membrane transport"/>
    <property type="evidence" value="ECO:0007669"/>
    <property type="project" value="TreeGrafter"/>
</dbReference>
<evidence type="ECO:0000256" key="1">
    <source>
        <dbReference type="ARBA" id="ARBA00022448"/>
    </source>
</evidence>
<evidence type="ECO:0000256" key="3">
    <source>
        <dbReference type="RuleBase" id="RU367079"/>
    </source>
</evidence>
<keyword evidence="7" id="KW-1185">Reference proteome</keyword>
<dbReference type="EMBL" id="JAAARO010000016">
    <property type="protein sequence ID" value="KAF5733728.1"/>
    <property type="molecule type" value="Genomic_DNA"/>
</dbReference>
<feature type="compositionally biased region" description="Basic and acidic residues" evidence="4">
    <location>
        <begin position="274"/>
        <end position="290"/>
    </location>
</feature>
<dbReference type="GO" id="GO:0006612">
    <property type="term" value="P:protein targeting to membrane"/>
    <property type="evidence" value="ECO:0007669"/>
    <property type="project" value="UniProtKB-UniRule"/>
</dbReference>
<protein>
    <recommendedName>
        <fullName evidence="3">Exocyst complex component Sec8</fullName>
    </recommendedName>
</protein>
<dbReference type="InterPro" id="IPR007191">
    <property type="entry name" value="Sec8_exocyst_N"/>
</dbReference>
<sequence>MGFFDGLPVPSDKAYLREELSRIDESWAAARFDSLPHVVHILTSKDREGEAQVLKEQSDVIEEVVDEVVHAYHSGFNKAIQNYSQILRLFSESAESIAVLKVDLAEAKKRLGARNKQLHQLWYRSVTLRHIISLLDQIEGIAKVPVRIEKLISEKQFYAAVQLHVQSSLMLEREGLQTVGALQDVRSELTKLRGVLFYKVLEDLHAHLYNKGEYSTHDRDDEMPTTTAAAFTMNNSQSLSRRTRSLKGDNQIGFHGLADGSYKSGSVDGGSSFDGHDDDGSLEIHDEGTLDGHAASTRVNGGNGNMKDVKIVPRQIPTWLANSTPDEFLEAIKKSDAPLPVKYLQTMVECLCRLGKVAAGGAIICQRLRPTIHDIITSKIKVHAEAVSSSRSGIDQAARSSATGLHLVKGKLESFQLPKQKRQNGISLAATLMAVSPVSSVMAPTGKAQAAAKELLDSILDAVVRIFENHVVVGELLESKSSQQVDMNTPKSLMTDMNWNLDTEASQVTGGYSIGFSLTVLQSECQQLICEILRATPEAASADAAVQTARLASKVPSKEKRDGSENGLTFAFRFTDATISAPNQGADLIRQGWSRRGPNVLQEGYGSAAVLPEQGIYLAASIYRPVLQFTEKLASLLPKEYSQLGNDGLLAFVENFVKDHFLPTMFVDYRKGVQQAISSPAAFRPRAHTTATYTPSIEKGRPVLQGLLAIDYLAKEVLGWAQAMPKFAGELVKYVQTFLERTYERCRTSYMEAVLEKQSYMLIGRHDIEKLMRLDPASACLPCSLGQTQVGNAASDVESVEVESELSELFLNLRPMKQENLIHDDNKLILLACLSDSLEYVADSVERLVQTTLGTLDQVEESGKPHRSQRSSSTTKDLLSFADDYRKLAIDCLKVLRVEMQLETIFHMQEMTSREYLEDQDAEEPDDFIITLTAQITCRDEEIAPFVAGVKRNYIFGGICCIAANASIKALADMKSINLFGVQQICRNSIALEQALAAIPSIDGEAVQQRLDNVRSYYELLNMPYEALLAFITEHEHLFSATEYANLLKVQVPGRDIPPGEQDRIAKILSR</sequence>
<dbReference type="Proteomes" id="UP000593562">
    <property type="component" value="Unassembled WGS sequence"/>
</dbReference>
<organism evidence="6 7">
    <name type="scientific">Tripterygium wilfordii</name>
    <name type="common">Thunder God vine</name>
    <dbReference type="NCBI Taxonomy" id="458696"/>
    <lineage>
        <taxon>Eukaryota</taxon>
        <taxon>Viridiplantae</taxon>
        <taxon>Streptophyta</taxon>
        <taxon>Embryophyta</taxon>
        <taxon>Tracheophyta</taxon>
        <taxon>Spermatophyta</taxon>
        <taxon>Magnoliopsida</taxon>
        <taxon>eudicotyledons</taxon>
        <taxon>Gunneridae</taxon>
        <taxon>Pentapetalae</taxon>
        <taxon>rosids</taxon>
        <taxon>fabids</taxon>
        <taxon>Celastrales</taxon>
        <taxon>Celastraceae</taxon>
        <taxon>Tripterygium</taxon>
    </lineage>
</organism>
<evidence type="ECO:0000256" key="4">
    <source>
        <dbReference type="SAM" id="MobiDB-lite"/>
    </source>
</evidence>
<dbReference type="GO" id="GO:0090522">
    <property type="term" value="P:vesicle tethering involved in exocytosis"/>
    <property type="evidence" value="ECO:0007669"/>
    <property type="project" value="UniProtKB-UniRule"/>
</dbReference>
<accession>A0A7J7CI51</accession>
<dbReference type="OrthoDB" id="272977at2759"/>
<dbReference type="GO" id="GO:0015031">
    <property type="term" value="P:protein transport"/>
    <property type="evidence" value="ECO:0007669"/>
    <property type="project" value="UniProtKB-KW"/>
</dbReference>
<keyword evidence="3" id="KW-0653">Protein transport</keyword>
<keyword evidence="1 3" id="KW-0813">Transport</keyword>
<dbReference type="FunCoup" id="A0A7J7CI51">
    <property type="interactions" value="4841"/>
</dbReference>
<dbReference type="PANTHER" id="PTHR14146">
    <property type="entry name" value="EXOCYST COMPLEX COMPONENT 4"/>
    <property type="match status" value="1"/>
</dbReference>
<evidence type="ECO:0000313" key="6">
    <source>
        <dbReference type="EMBL" id="KAF5733728.1"/>
    </source>
</evidence>
<evidence type="ECO:0000259" key="5">
    <source>
        <dbReference type="Pfam" id="PF04048"/>
    </source>
</evidence>
<dbReference type="AlphaFoldDB" id="A0A7J7CI51"/>
<name>A0A7J7CI51_TRIWF</name>
<comment type="similarity">
    <text evidence="3">Belongs to the SEC8 family.</text>
</comment>
<comment type="caution">
    <text evidence="6">The sequence shown here is derived from an EMBL/GenBank/DDBJ whole genome shotgun (WGS) entry which is preliminary data.</text>
</comment>
<feature type="domain" description="Exocyst complex component Sec8 N-terminal" evidence="5">
    <location>
        <begin position="16"/>
        <end position="151"/>
    </location>
</feature>
<dbReference type="GO" id="GO:0000145">
    <property type="term" value="C:exocyst"/>
    <property type="evidence" value="ECO:0007669"/>
    <property type="project" value="UniProtKB-UniRule"/>
</dbReference>
<evidence type="ECO:0000256" key="2">
    <source>
        <dbReference type="ARBA" id="ARBA00022483"/>
    </source>
</evidence>
<evidence type="ECO:0000313" key="7">
    <source>
        <dbReference type="Proteomes" id="UP000593562"/>
    </source>
</evidence>
<dbReference type="GO" id="GO:0006904">
    <property type="term" value="P:vesicle docking involved in exocytosis"/>
    <property type="evidence" value="ECO:0007669"/>
    <property type="project" value="InterPro"/>
</dbReference>
<reference evidence="6 7" key="1">
    <citation type="journal article" date="2020" name="Nat. Commun.">
        <title>Genome of Tripterygium wilfordii and identification of cytochrome P450 involved in triptolide biosynthesis.</title>
        <authorList>
            <person name="Tu L."/>
            <person name="Su P."/>
            <person name="Zhang Z."/>
            <person name="Gao L."/>
            <person name="Wang J."/>
            <person name="Hu T."/>
            <person name="Zhou J."/>
            <person name="Zhang Y."/>
            <person name="Zhao Y."/>
            <person name="Liu Y."/>
            <person name="Song Y."/>
            <person name="Tong Y."/>
            <person name="Lu Y."/>
            <person name="Yang J."/>
            <person name="Xu C."/>
            <person name="Jia M."/>
            <person name="Peters R.J."/>
            <person name="Huang L."/>
            <person name="Gao W."/>
        </authorList>
    </citation>
    <scope>NUCLEOTIDE SEQUENCE [LARGE SCALE GENOMIC DNA]</scope>
    <source>
        <strain evidence="7">cv. XIE 37</strain>
        <tissue evidence="6">Leaf</tissue>
    </source>
</reference>
<keyword evidence="2 3" id="KW-0268">Exocytosis</keyword>
<dbReference type="Pfam" id="PF04048">
    <property type="entry name" value="Sec8_N"/>
    <property type="match status" value="1"/>
</dbReference>
<dbReference type="InterPro" id="IPR039682">
    <property type="entry name" value="Sec8/EXOC4"/>
</dbReference>
<gene>
    <name evidence="6" type="ORF">HS088_TW16G00168</name>
</gene>
<feature type="region of interest" description="Disordered" evidence="4">
    <location>
        <begin position="266"/>
        <end position="308"/>
    </location>
</feature>
<comment type="function">
    <text evidence="3">Component of the exocyst complex involved in the docking of exocytic vesicles with fusion sites on the plasma membrane.</text>
</comment>